<reference evidence="1" key="1">
    <citation type="submission" date="2021-02" db="EMBL/GenBank/DDBJ databases">
        <authorList>
            <person name="Nowell W R."/>
        </authorList>
    </citation>
    <scope>NUCLEOTIDE SEQUENCE</scope>
</reference>
<proteinExistence type="predicted"/>
<dbReference type="AlphaFoldDB" id="A0A820NVP4"/>
<organism evidence="1 2">
    <name type="scientific">Adineta steineri</name>
    <dbReference type="NCBI Taxonomy" id="433720"/>
    <lineage>
        <taxon>Eukaryota</taxon>
        <taxon>Metazoa</taxon>
        <taxon>Spiralia</taxon>
        <taxon>Gnathifera</taxon>
        <taxon>Rotifera</taxon>
        <taxon>Eurotatoria</taxon>
        <taxon>Bdelloidea</taxon>
        <taxon>Adinetida</taxon>
        <taxon>Adinetidae</taxon>
        <taxon>Adineta</taxon>
    </lineage>
</organism>
<gene>
    <name evidence="1" type="ORF">OXD698_LOCUS51314</name>
</gene>
<feature type="non-terminal residue" evidence="1">
    <location>
        <position position="1"/>
    </location>
</feature>
<protein>
    <submittedName>
        <fullName evidence="1">Uncharacterized protein</fullName>
    </submittedName>
</protein>
<dbReference type="EMBL" id="CAJOAZ010026107">
    <property type="protein sequence ID" value="CAF4398269.1"/>
    <property type="molecule type" value="Genomic_DNA"/>
</dbReference>
<evidence type="ECO:0000313" key="2">
    <source>
        <dbReference type="Proteomes" id="UP000663844"/>
    </source>
</evidence>
<name>A0A820NVP4_9BILA</name>
<sequence length="38" mass="4431">EIISSKRNAIMKKLMAVNETIKLLPIDKNHDDDNDYDE</sequence>
<accession>A0A820NVP4</accession>
<evidence type="ECO:0000313" key="1">
    <source>
        <dbReference type="EMBL" id="CAF4398269.1"/>
    </source>
</evidence>
<comment type="caution">
    <text evidence="1">The sequence shown here is derived from an EMBL/GenBank/DDBJ whole genome shotgun (WGS) entry which is preliminary data.</text>
</comment>
<dbReference type="Proteomes" id="UP000663844">
    <property type="component" value="Unassembled WGS sequence"/>
</dbReference>